<dbReference type="Pfam" id="PF00535">
    <property type="entry name" value="Glycos_transf_2"/>
    <property type="match status" value="1"/>
</dbReference>
<dbReference type="GO" id="GO:0016757">
    <property type="term" value="F:glycosyltransferase activity"/>
    <property type="evidence" value="ECO:0007669"/>
    <property type="project" value="UniProtKB-KW"/>
</dbReference>
<feature type="domain" description="Glycosyltransferase 2-like" evidence="1">
    <location>
        <begin position="153"/>
        <end position="256"/>
    </location>
</feature>
<dbReference type="EMBL" id="SZUV01000001">
    <property type="protein sequence ID" value="TQN50811.1"/>
    <property type="molecule type" value="Genomic_DNA"/>
</dbReference>
<dbReference type="SUPFAM" id="SSF53448">
    <property type="entry name" value="Nucleotide-diphospho-sugar transferases"/>
    <property type="match status" value="1"/>
</dbReference>
<keyword evidence="2" id="KW-0328">Glycosyltransferase</keyword>
<accession>A0A543Q3B6</accession>
<dbReference type="InterPro" id="IPR001173">
    <property type="entry name" value="Glyco_trans_2-like"/>
</dbReference>
<proteinExistence type="predicted"/>
<comment type="caution">
    <text evidence="2">The sequence shown here is derived from an EMBL/GenBank/DDBJ whole genome shotgun (WGS) entry which is preliminary data.</text>
</comment>
<protein>
    <submittedName>
        <fullName evidence="2">Galactofuranosyltransferase GlfT2</fullName>
        <ecNumber evidence="2">2.4.1.288</ecNumber>
    </submittedName>
</protein>
<dbReference type="RefSeq" id="WP_142086653.1">
    <property type="nucleotide sequence ID" value="NZ_SZUV01000001.1"/>
</dbReference>
<name>A0A543Q3B6_ACITH</name>
<dbReference type="InterPro" id="IPR029044">
    <property type="entry name" value="Nucleotide-diphossugar_trans"/>
</dbReference>
<dbReference type="Proteomes" id="UP000315403">
    <property type="component" value="Unassembled WGS sequence"/>
</dbReference>
<dbReference type="Gene3D" id="3.90.550.60">
    <property type="match status" value="1"/>
</dbReference>
<keyword evidence="2" id="KW-0808">Transferase</keyword>
<evidence type="ECO:0000313" key="2">
    <source>
        <dbReference type="EMBL" id="TQN50811.1"/>
    </source>
</evidence>
<sequence length="584" mass="67595">MFMLQTLVMPHLDFTAPEDMYVRLHTTEVSASLKDQKLVFRQHGRASFDTYFNSVSVGVWKKNCKIDDIGITLRGEGEFILRYGLHRIGHAHVWLDEQRVTLTERDQYFSFDRWQDLDGGMLYIYLESVFGGSLYGGGWVTSTPSVRDVKLGIVITHFNRKNYVIPAIKRIKKQLLDDSAFSGKIELVVVDNSRNLTSEETCWVTLIPNQNLGGSGGFMRGLLHLKDNHSFTHCLFMDDDASCEIESIRRAYRLLSYSFDDALSIAGGLLRELEPNKLLEKGAMFNGFVRQFKSGLNMSDVSDLLRADFIDFIPQYGAWFFFAFPIGHVKSYAFPYFVRGDDIAFGLSNGFTIATMNGIGVWGDDFALKAGPMPNYLDTRNHLLNGIVFNDLDYASIKKIADHFVIKQLYSYNYASARACRYAVQHIMKGPEFFNQHIGMSELRNEISSFSASEHVVPVDRKQFVISPPERAGWFREFVRRYSLNGFLVPGLFFNKETYLFQHKGFMADLRNIFLRSKVLYEYEPFHVGYVAVHDKKRFFKEYWTYLSVMRDFKKKFSGTKQKWSEGFPRMTSEQFWRDVYKDE</sequence>
<dbReference type="EC" id="2.4.1.288" evidence="2"/>
<evidence type="ECO:0000259" key="1">
    <source>
        <dbReference type="Pfam" id="PF00535"/>
    </source>
</evidence>
<reference evidence="2 3" key="1">
    <citation type="submission" date="2019-03" db="EMBL/GenBank/DDBJ databases">
        <title>New insights into Acidothiobacillus thiooxidans sulfur metabolism through coupled gene expression, solution geochemistry, microscopy and spectroscopy analyses.</title>
        <authorList>
            <person name="Camacho D."/>
            <person name="Frazao R."/>
            <person name="Fouillen A."/>
            <person name="Nanci A."/>
            <person name="Lang B.F."/>
            <person name="Apte S.C."/>
            <person name="Baron C."/>
            <person name="Warren L.A."/>
        </authorList>
    </citation>
    <scope>NUCLEOTIDE SEQUENCE [LARGE SCALE GENOMIC DNA]</scope>
    <source>
        <strain evidence="2 3">ATCC 19377</strain>
    </source>
</reference>
<dbReference type="AlphaFoldDB" id="A0A543Q3B6"/>
<gene>
    <name evidence="2" type="primary">glfT2</name>
    <name evidence="2" type="ORF">DLNHIDIE_00667</name>
</gene>
<evidence type="ECO:0000313" key="3">
    <source>
        <dbReference type="Proteomes" id="UP000315403"/>
    </source>
</evidence>
<organism evidence="2 3">
    <name type="scientific">Acidithiobacillus thiooxidans ATCC 19377</name>
    <dbReference type="NCBI Taxonomy" id="637390"/>
    <lineage>
        <taxon>Bacteria</taxon>
        <taxon>Pseudomonadati</taxon>
        <taxon>Pseudomonadota</taxon>
        <taxon>Acidithiobacillia</taxon>
        <taxon>Acidithiobacillales</taxon>
        <taxon>Acidithiobacillaceae</taxon>
        <taxon>Acidithiobacillus</taxon>
    </lineage>
</organism>